<dbReference type="AlphaFoldDB" id="H2XR61"/>
<accession>H2XR61</accession>
<dbReference type="EMBL" id="EAAA01002395">
    <property type="status" value="NOT_ANNOTATED_CDS"/>
    <property type="molecule type" value="Genomic_DNA"/>
</dbReference>
<dbReference type="Ensembl" id="ENSCINT00000033281.1">
    <property type="protein sequence ID" value="ENSCINP00000032145.1"/>
    <property type="gene ID" value="ENSCING00000019096.1"/>
</dbReference>
<dbReference type="HOGENOM" id="CLU_1137682_0_0_1"/>
<organism evidence="2 3">
    <name type="scientific">Ciona intestinalis</name>
    <name type="common">Transparent sea squirt</name>
    <name type="synonym">Ascidia intestinalis</name>
    <dbReference type="NCBI Taxonomy" id="7719"/>
    <lineage>
        <taxon>Eukaryota</taxon>
        <taxon>Metazoa</taxon>
        <taxon>Chordata</taxon>
        <taxon>Tunicata</taxon>
        <taxon>Ascidiacea</taxon>
        <taxon>Phlebobranchia</taxon>
        <taxon>Cionidae</taxon>
        <taxon>Ciona</taxon>
    </lineage>
</organism>
<name>H2XR61_CIOIN</name>
<sequence length="244" mass="27721">MMSQEVLDEISSELMRDQNYRSLTDQQKLNAKLVFQNALRLLSNGGILRLIILLSRIGRYGSESQVCASLYSAAQYENIEVETLRLDGVREFANTESSAKVMKLKVDLDKVTSNSVQAKYGLKLQLREIKEYMQLILRCVALWRWYSSSTTESEPNIARREATGSEMTSLPTTVKGIKFGKVIPPMVLVWIIVIVCFLTIIAFICFIIGTRVCFSGKSENRNGTSYKKKKKLGEWPRIVMSQEV</sequence>
<feature type="transmembrane region" description="Helical" evidence="1">
    <location>
        <begin position="187"/>
        <end position="208"/>
    </location>
</feature>
<reference evidence="2" key="3">
    <citation type="submission" date="2025-08" db="UniProtKB">
        <authorList>
            <consortium name="Ensembl"/>
        </authorList>
    </citation>
    <scope>IDENTIFICATION</scope>
</reference>
<keyword evidence="1" id="KW-0472">Membrane</keyword>
<dbReference type="InParanoid" id="H2XR61"/>
<reference evidence="2" key="2">
    <citation type="journal article" date="2008" name="Genome Biol.">
        <title>Improved genome assembly and evidence-based global gene model set for the chordate Ciona intestinalis: new insight into intron and operon populations.</title>
        <authorList>
            <person name="Satou Y."/>
            <person name="Mineta K."/>
            <person name="Ogasawara M."/>
            <person name="Sasakura Y."/>
            <person name="Shoguchi E."/>
            <person name="Ueno K."/>
            <person name="Yamada L."/>
            <person name="Matsumoto J."/>
            <person name="Wasserscheid J."/>
            <person name="Dewar K."/>
            <person name="Wiley G.B."/>
            <person name="Macmil S.L."/>
            <person name="Roe B.A."/>
            <person name="Zeller R.W."/>
            <person name="Hastings K.E."/>
            <person name="Lemaire P."/>
            <person name="Lindquist E."/>
            <person name="Endo T."/>
            <person name="Hotta K."/>
            <person name="Inaba K."/>
        </authorList>
    </citation>
    <scope>NUCLEOTIDE SEQUENCE [LARGE SCALE GENOMIC DNA]</scope>
    <source>
        <strain evidence="2">wild type</strain>
    </source>
</reference>
<reference evidence="3" key="1">
    <citation type="journal article" date="2002" name="Science">
        <title>The draft genome of Ciona intestinalis: insights into chordate and vertebrate origins.</title>
        <authorList>
            <person name="Dehal P."/>
            <person name="Satou Y."/>
            <person name="Campbell R.K."/>
            <person name="Chapman J."/>
            <person name="Degnan B."/>
            <person name="De Tomaso A."/>
            <person name="Davidson B."/>
            <person name="Di Gregorio A."/>
            <person name="Gelpke M."/>
            <person name="Goodstein D.M."/>
            <person name="Harafuji N."/>
            <person name="Hastings K.E."/>
            <person name="Ho I."/>
            <person name="Hotta K."/>
            <person name="Huang W."/>
            <person name="Kawashima T."/>
            <person name="Lemaire P."/>
            <person name="Martinez D."/>
            <person name="Meinertzhagen I.A."/>
            <person name="Necula S."/>
            <person name="Nonaka M."/>
            <person name="Putnam N."/>
            <person name="Rash S."/>
            <person name="Saiga H."/>
            <person name="Satake M."/>
            <person name="Terry A."/>
            <person name="Yamada L."/>
            <person name="Wang H.G."/>
            <person name="Awazu S."/>
            <person name="Azumi K."/>
            <person name="Boore J."/>
            <person name="Branno M."/>
            <person name="Chin-Bow S."/>
            <person name="DeSantis R."/>
            <person name="Doyle S."/>
            <person name="Francino P."/>
            <person name="Keys D.N."/>
            <person name="Haga S."/>
            <person name="Hayashi H."/>
            <person name="Hino K."/>
            <person name="Imai K.S."/>
            <person name="Inaba K."/>
            <person name="Kano S."/>
            <person name="Kobayashi K."/>
            <person name="Kobayashi M."/>
            <person name="Lee B.I."/>
            <person name="Makabe K.W."/>
            <person name="Manohar C."/>
            <person name="Matassi G."/>
            <person name="Medina M."/>
            <person name="Mochizuki Y."/>
            <person name="Mount S."/>
            <person name="Morishita T."/>
            <person name="Miura S."/>
            <person name="Nakayama A."/>
            <person name="Nishizaka S."/>
            <person name="Nomoto H."/>
            <person name="Ohta F."/>
            <person name="Oishi K."/>
            <person name="Rigoutsos I."/>
            <person name="Sano M."/>
            <person name="Sasaki A."/>
            <person name="Sasakura Y."/>
            <person name="Shoguchi E."/>
            <person name="Shin-i T."/>
            <person name="Spagnuolo A."/>
            <person name="Stainier D."/>
            <person name="Suzuki M.M."/>
            <person name="Tassy O."/>
            <person name="Takatori N."/>
            <person name="Tokuoka M."/>
            <person name="Yagi K."/>
            <person name="Yoshizaki F."/>
            <person name="Wada S."/>
            <person name="Zhang C."/>
            <person name="Hyatt P.D."/>
            <person name="Larimer F."/>
            <person name="Detter C."/>
            <person name="Doggett N."/>
            <person name="Glavina T."/>
            <person name="Hawkins T."/>
            <person name="Richardson P."/>
            <person name="Lucas S."/>
            <person name="Kohara Y."/>
            <person name="Levine M."/>
            <person name="Satoh N."/>
            <person name="Rokhsar D.S."/>
        </authorList>
    </citation>
    <scope>NUCLEOTIDE SEQUENCE [LARGE SCALE GENOMIC DNA]</scope>
</reference>
<reference evidence="2" key="4">
    <citation type="submission" date="2025-09" db="UniProtKB">
        <authorList>
            <consortium name="Ensembl"/>
        </authorList>
    </citation>
    <scope>IDENTIFICATION</scope>
</reference>
<dbReference type="Proteomes" id="UP000008144">
    <property type="component" value="Chromosome 7"/>
</dbReference>
<proteinExistence type="predicted"/>
<evidence type="ECO:0000313" key="3">
    <source>
        <dbReference type="Proteomes" id="UP000008144"/>
    </source>
</evidence>
<evidence type="ECO:0000256" key="1">
    <source>
        <dbReference type="SAM" id="Phobius"/>
    </source>
</evidence>
<protein>
    <submittedName>
        <fullName evidence="2">Uncharacterized protein</fullName>
    </submittedName>
</protein>
<evidence type="ECO:0000313" key="2">
    <source>
        <dbReference type="Ensembl" id="ENSCINP00000032145.1"/>
    </source>
</evidence>
<keyword evidence="3" id="KW-1185">Reference proteome</keyword>
<keyword evidence="1" id="KW-1133">Transmembrane helix</keyword>
<keyword evidence="1" id="KW-0812">Transmembrane</keyword>